<proteinExistence type="predicted"/>
<dbReference type="RefSeq" id="XP_043002525.1">
    <property type="nucleotide sequence ID" value="XM_043160568.1"/>
</dbReference>
<evidence type="ECO:0000313" key="3">
    <source>
        <dbReference type="Proteomes" id="UP001049176"/>
    </source>
</evidence>
<keyword evidence="1" id="KW-0812">Transmembrane</keyword>
<dbReference type="GeneID" id="66072651"/>
<dbReference type="Proteomes" id="UP001049176">
    <property type="component" value="Chromosome 11"/>
</dbReference>
<evidence type="ECO:0000313" key="2">
    <source>
        <dbReference type="EMBL" id="KAG7086054.1"/>
    </source>
</evidence>
<dbReference type="AlphaFoldDB" id="A0A9P7RLW8"/>
<name>A0A9P7RLW8_9AGAR</name>
<comment type="caution">
    <text evidence="2">The sequence shown here is derived from an EMBL/GenBank/DDBJ whole genome shotgun (WGS) entry which is preliminary data.</text>
</comment>
<dbReference type="KEGG" id="more:E1B28_003575"/>
<evidence type="ECO:0000256" key="1">
    <source>
        <dbReference type="SAM" id="Phobius"/>
    </source>
</evidence>
<dbReference type="EMBL" id="CM032191">
    <property type="protein sequence ID" value="KAG7086054.1"/>
    <property type="molecule type" value="Genomic_DNA"/>
</dbReference>
<organism evidence="2 3">
    <name type="scientific">Marasmius oreades</name>
    <name type="common">fairy-ring Marasmius</name>
    <dbReference type="NCBI Taxonomy" id="181124"/>
    <lineage>
        <taxon>Eukaryota</taxon>
        <taxon>Fungi</taxon>
        <taxon>Dikarya</taxon>
        <taxon>Basidiomycota</taxon>
        <taxon>Agaricomycotina</taxon>
        <taxon>Agaricomycetes</taxon>
        <taxon>Agaricomycetidae</taxon>
        <taxon>Agaricales</taxon>
        <taxon>Marasmiineae</taxon>
        <taxon>Marasmiaceae</taxon>
        <taxon>Marasmius</taxon>
    </lineage>
</organism>
<gene>
    <name evidence="2" type="ORF">E1B28_003575</name>
</gene>
<keyword evidence="1" id="KW-0472">Membrane</keyword>
<sequence>MEVLTGASKVKIGRGNFSNIGGDQNNYYYMIDKARSGKRKISKDPLELSRFTEIKHGDIYKDKDVCHTTNGNNDATEAAVYYAEININGPFGQKKFTVKTYRGRNARKEWKRDFLRCSMDWCGDVPLFGYNTSSVPLLIFCGELVPLAHIEGRLGHVGGFYVGLLRSSLECAANELWIDPIRGKFRRGPAGPQCSERYSDYAPVAIPTDVEFLKEEVVFRYFGKLKDDQWFLAALSLGGDLERTEDIPATNYPHIVSGSTNQMIAFTQNLRWWSDSGGCIDDGQVMPDGAVRFRLRDEDNLRYIEANSIAERSAWLSQALGVFHVHNISLSDNDLSNHRFIYPFFKLTGTLQRSRRKQRRRQRCHTPIYLFFLPSPFAPSARFHLWSFDPNGEIPLSSDMCKYLGLPFELFLKVDYYQRSWPTEIYKIIHDYQIARGFDPKTTEFLQYLKWPVFKILPAGNSCKFQEIEQEKDETFSMLDESLLPALNHASEDAEVNNMTTTFLRVGCGFIYIWFLIQFLQLFYGA</sequence>
<protein>
    <submittedName>
        <fullName evidence="2">Uncharacterized protein</fullName>
    </submittedName>
</protein>
<keyword evidence="3" id="KW-1185">Reference proteome</keyword>
<keyword evidence="1" id="KW-1133">Transmembrane helix</keyword>
<accession>A0A9P7RLW8</accession>
<reference evidence="2" key="1">
    <citation type="journal article" date="2021" name="Genome Biol. Evol.">
        <title>The assembled and annotated genome of the fairy-ring fungus Marasmius oreades.</title>
        <authorList>
            <person name="Hiltunen M."/>
            <person name="Ament-Velasquez S.L."/>
            <person name="Johannesson H."/>
        </authorList>
    </citation>
    <scope>NUCLEOTIDE SEQUENCE</scope>
    <source>
        <strain evidence="2">03SP1</strain>
    </source>
</reference>
<dbReference type="OrthoDB" id="3063557at2759"/>
<feature type="transmembrane region" description="Helical" evidence="1">
    <location>
        <begin position="503"/>
        <end position="524"/>
    </location>
</feature>